<comment type="caution">
    <text evidence="1">The sequence shown here is derived from an EMBL/GenBank/DDBJ whole genome shotgun (WGS) entry which is preliminary data.</text>
</comment>
<dbReference type="Proteomes" id="UP000743370">
    <property type="component" value="Unassembled WGS sequence"/>
</dbReference>
<dbReference type="AlphaFoldDB" id="A0A8T0KI50"/>
<sequence length="80" mass="9114">MLSSVLDEYDSSGEVGISLNNATENEVRTAFLWILFQYVTLQKENGIQTTVNRYIQVLNASNVCQRCGDKNEVHMKTKWA</sequence>
<protein>
    <submittedName>
        <fullName evidence="1">Uncharacterized protein</fullName>
    </submittedName>
</protein>
<evidence type="ECO:0000313" key="1">
    <source>
        <dbReference type="EMBL" id="KAG2398682.1"/>
    </source>
</evidence>
<accession>A0A8T0KI50</accession>
<name>A0A8T0KI50_PHAAN</name>
<gene>
    <name evidence="1" type="ORF">HKW66_Vig0088370</name>
</gene>
<proteinExistence type="predicted"/>
<dbReference type="EMBL" id="JABFOF010000004">
    <property type="protein sequence ID" value="KAG2398682.1"/>
    <property type="molecule type" value="Genomic_DNA"/>
</dbReference>
<organism evidence="1 2">
    <name type="scientific">Phaseolus angularis</name>
    <name type="common">Azuki bean</name>
    <name type="synonym">Vigna angularis</name>
    <dbReference type="NCBI Taxonomy" id="3914"/>
    <lineage>
        <taxon>Eukaryota</taxon>
        <taxon>Viridiplantae</taxon>
        <taxon>Streptophyta</taxon>
        <taxon>Embryophyta</taxon>
        <taxon>Tracheophyta</taxon>
        <taxon>Spermatophyta</taxon>
        <taxon>Magnoliopsida</taxon>
        <taxon>eudicotyledons</taxon>
        <taxon>Gunneridae</taxon>
        <taxon>Pentapetalae</taxon>
        <taxon>rosids</taxon>
        <taxon>fabids</taxon>
        <taxon>Fabales</taxon>
        <taxon>Fabaceae</taxon>
        <taxon>Papilionoideae</taxon>
        <taxon>50 kb inversion clade</taxon>
        <taxon>NPAAA clade</taxon>
        <taxon>indigoferoid/millettioid clade</taxon>
        <taxon>Phaseoleae</taxon>
        <taxon>Vigna</taxon>
    </lineage>
</organism>
<evidence type="ECO:0000313" key="2">
    <source>
        <dbReference type="Proteomes" id="UP000743370"/>
    </source>
</evidence>
<reference evidence="1 2" key="1">
    <citation type="submission" date="2020-05" db="EMBL/GenBank/DDBJ databases">
        <title>Vigna angularis (adzuki bean) Var. LongXiaoDou No. 4 denovo assembly.</title>
        <authorList>
            <person name="Xiang H."/>
        </authorList>
    </citation>
    <scope>NUCLEOTIDE SEQUENCE [LARGE SCALE GENOMIC DNA]</scope>
    <source>
        <tissue evidence="1">Leaf</tissue>
    </source>
</reference>